<keyword evidence="4" id="KW-0456">Lyase</keyword>
<reference evidence="6 7" key="1">
    <citation type="submission" date="2016-10" db="EMBL/GenBank/DDBJ databases">
        <authorList>
            <person name="de Groot N.N."/>
        </authorList>
    </citation>
    <scope>NUCLEOTIDE SEQUENCE [LARGE SCALE GENOMIC DNA]</scope>
    <source>
        <strain evidence="6 7">S5-249</strain>
    </source>
</reference>
<dbReference type="PANTHER" id="PTHR33337">
    <property type="entry name" value="GFA DOMAIN-CONTAINING PROTEIN"/>
    <property type="match status" value="1"/>
</dbReference>
<proteinExistence type="inferred from homology"/>
<dbReference type="InterPro" id="IPR011057">
    <property type="entry name" value="Mss4-like_sf"/>
</dbReference>
<accession>A0A1I6JMD4</accession>
<keyword evidence="3" id="KW-0862">Zinc</keyword>
<keyword evidence="7" id="KW-1185">Reference proteome</keyword>
<dbReference type="Gene3D" id="3.90.1590.10">
    <property type="entry name" value="glutathione-dependent formaldehyde- activating enzyme (gfa)"/>
    <property type="match status" value="1"/>
</dbReference>
<evidence type="ECO:0000256" key="2">
    <source>
        <dbReference type="ARBA" id="ARBA00022723"/>
    </source>
</evidence>
<evidence type="ECO:0000313" key="6">
    <source>
        <dbReference type="EMBL" id="SFR80114.1"/>
    </source>
</evidence>
<dbReference type="Pfam" id="PF04828">
    <property type="entry name" value="GFA"/>
    <property type="match status" value="1"/>
</dbReference>
<gene>
    <name evidence="6" type="ORF">SAMN05192580_0526</name>
</gene>
<evidence type="ECO:0000259" key="5">
    <source>
        <dbReference type="PROSITE" id="PS51891"/>
    </source>
</evidence>
<dbReference type="STRING" id="1166337.SAMN05192580_0526"/>
<protein>
    <submittedName>
        <fullName evidence="6">Uncharacterized conserved protein</fullName>
    </submittedName>
</protein>
<comment type="similarity">
    <text evidence="1">Belongs to the Gfa family.</text>
</comment>
<dbReference type="PROSITE" id="PS51891">
    <property type="entry name" value="CENP_V_GFA"/>
    <property type="match status" value="1"/>
</dbReference>
<evidence type="ECO:0000256" key="1">
    <source>
        <dbReference type="ARBA" id="ARBA00005495"/>
    </source>
</evidence>
<evidence type="ECO:0000313" key="7">
    <source>
        <dbReference type="Proteomes" id="UP000198824"/>
    </source>
</evidence>
<feature type="domain" description="CENP-V/GFA" evidence="5">
    <location>
        <begin position="4"/>
        <end position="115"/>
    </location>
</feature>
<name>A0A1I6JMD4_9SPHN</name>
<dbReference type="InterPro" id="IPR006913">
    <property type="entry name" value="CENP-V/GFA"/>
</dbReference>
<keyword evidence="2" id="KW-0479">Metal-binding</keyword>
<dbReference type="GO" id="GO:0016846">
    <property type="term" value="F:carbon-sulfur lyase activity"/>
    <property type="evidence" value="ECO:0007669"/>
    <property type="project" value="InterPro"/>
</dbReference>
<evidence type="ECO:0000256" key="4">
    <source>
        <dbReference type="ARBA" id="ARBA00023239"/>
    </source>
</evidence>
<sequence length="138" mass="14654">MTLRTGGCLCGAVRIEVDADPLVVRTCWCRLCQALGAGSATVNAAFPADKVTTTGEVRWHDSVADSGNRMRRGFCPACGTPLFSAAESRPHLAVIRVGAFDERDDLAPQMTIWTDAAPAWACISETIPAHSAQVPPVD</sequence>
<dbReference type="AlphaFoldDB" id="A0A1I6JMD4"/>
<dbReference type="SUPFAM" id="SSF51316">
    <property type="entry name" value="Mss4-like"/>
    <property type="match status" value="1"/>
</dbReference>
<dbReference type="RefSeq" id="WP_207544518.1">
    <property type="nucleotide sequence ID" value="NZ_FOZG01000001.1"/>
</dbReference>
<dbReference type="EMBL" id="FOZG01000001">
    <property type="protein sequence ID" value="SFR80114.1"/>
    <property type="molecule type" value="Genomic_DNA"/>
</dbReference>
<dbReference type="GO" id="GO:0046872">
    <property type="term" value="F:metal ion binding"/>
    <property type="evidence" value="ECO:0007669"/>
    <property type="project" value="UniProtKB-KW"/>
</dbReference>
<evidence type="ECO:0000256" key="3">
    <source>
        <dbReference type="ARBA" id="ARBA00022833"/>
    </source>
</evidence>
<dbReference type="Proteomes" id="UP000198824">
    <property type="component" value="Unassembled WGS sequence"/>
</dbReference>
<dbReference type="PANTHER" id="PTHR33337:SF40">
    <property type="entry name" value="CENP-V_GFA DOMAIN-CONTAINING PROTEIN-RELATED"/>
    <property type="match status" value="1"/>
</dbReference>
<organism evidence="6 7">
    <name type="scientific">Sphingomonas jatrophae</name>
    <dbReference type="NCBI Taxonomy" id="1166337"/>
    <lineage>
        <taxon>Bacteria</taxon>
        <taxon>Pseudomonadati</taxon>
        <taxon>Pseudomonadota</taxon>
        <taxon>Alphaproteobacteria</taxon>
        <taxon>Sphingomonadales</taxon>
        <taxon>Sphingomonadaceae</taxon>
        <taxon>Sphingomonas</taxon>
    </lineage>
</organism>